<dbReference type="Pfam" id="PF14223">
    <property type="entry name" value="Retrotran_gag_2"/>
    <property type="match status" value="1"/>
</dbReference>
<dbReference type="EMBL" id="LAVV01010741">
    <property type="protein sequence ID" value="KNZ48643.1"/>
    <property type="molecule type" value="Genomic_DNA"/>
</dbReference>
<name>A0A0L6UJE8_9BASI</name>
<proteinExistence type="predicted"/>
<dbReference type="OrthoDB" id="2869724at2759"/>
<evidence type="ECO:0000313" key="3">
    <source>
        <dbReference type="EMBL" id="KNZ48643.1"/>
    </source>
</evidence>
<evidence type="ECO:0000259" key="2">
    <source>
        <dbReference type="Pfam" id="PF22936"/>
    </source>
</evidence>
<dbReference type="InterPro" id="IPR054722">
    <property type="entry name" value="PolX-like_BBD"/>
</dbReference>
<keyword evidence="4" id="KW-1185">Reference proteome</keyword>
<accession>A0A0L6UJE8</accession>
<evidence type="ECO:0000313" key="4">
    <source>
        <dbReference type="Proteomes" id="UP000037035"/>
    </source>
</evidence>
<sequence>MTDKTATIPSLEKISFASWKRTIEGYCLQHGLWKHLTSNKPPAGSDAAATLLWEEKHEKTAGILQLYMGDSNYNRLKVAKINTLDSSAVWSFLKGHYESKSVDNQSKVYQDYLAFSYKSDLKTFIDELDTHLSALSAVGVVISETAGDIKESLFAESIVAKLPKEFEHSKDLIFSKRPLSIAIVKDALENKYRDSSSTSTSVKVKSEDTALAAKGSSSRRPFCSNGVHNPETKHPESKCRELKKKPTPKEKARLATANDSDNESSTSYGTGAGLRCSATSEDVSHDDHCFLDSGASHHMFASKDVFWKYRPRSSTVQIADGNSLEAVGEGFVSVRTASGGSINLKALHVPRLSGTLISVCRLRNLGCKVVDASPSDLYIERDGQRLFNTSNIKGTLRIRISVIPAGDPVIQTTRL</sequence>
<feature type="region of interest" description="Disordered" evidence="1">
    <location>
        <begin position="195"/>
        <end position="269"/>
    </location>
</feature>
<organism evidence="3 4">
    <name type="scientific">Puccinia sorghi</name>
    <dbReference type="NCBI Taxonomy" id="27349"/>
    <lineage>
        <taxon>Eukaryota</taxon>
        <taxon>Fungi</taxon>
        <taxon>Dikarya</taxon>
        <taxon>Basidiomycota</taxon>
        <taxon>Pucciniomycotina</taxon>
        <taxon>Pucciniomycetes</taxon>
        <taxon>Pucciniales</taxon>
        <taxon>Pucciniaceae</taxon>
        <taxon>Puccinia</taxon>
    </lineage>
</organism>
<dbReference type="Pfam" id="PF22936">
    <property type="entry name" value="Pol_BBD"/>
    <property type="match status" value="1"/>
</dbReference>
<feature type="domain" description="Retrovirus-related Pol polyprotein from transposon TNT 1-94-like beta-barrel" evidence="2">
    <location>
        <begin position="290"/>
        <end position="367"/>
    </location>
</feature>
<reference evidence="3 4" key="1">
    <citation type="submission" date="2015-08" db="EMBL/GenBank/DDBJ databases">
        <title>Next Generation Sequencing and Analysis of the Genome of Puccinia sorghi L Schw, the Causal Agent of Maize Common Rust.</title>
        <authorList>
            <person name="Rochi L."/>
            <person name="Burguener G."/>
            <person name="Darino M."/>
            <person name="Turjanski A."/>
            <person name="Kreff E."/>
            <person name="Dieguez M.J."/>
            <person name="Sacco F."/>
        </authorList>
    </citation>
    <scope>NUCLEOTIDE SEQUENCE [LARGE SCALE GENOMIC DNA]</scope>
    <source>
        <strain evidence="3 4">RO10H11247</strain>
    </source>
</reference>
<dbReference type="Proteomes" id="UP000037035">
    <property type="component" value="Unassembled WGS sequence"/>
</dbReference>
<protein>
    <recommendedName>
        <fullName evidence="2">Retrovirus-related Pol polyprotein from transposon TNT 1-94-like beta-barrel domain-containing protein</fullName>
    </recommendedName>
</protein>
<comment type="caution">
    <text evidence="3">The sequence shown here is derived from an EMBL/GenBank/DDBJ whole genome shotgun (WGS) entry which is preliminary data.</text>
</comment>
<feature type="compositionally biased region" description="Polar residues" evidence="1">
    <location>
        <begin position="257"/>
        <end position="269"/>
    </location>
</feature>
<feature type="compositionally biased region" description="Basic and acidic residues" evidence="1">
    <location>
        <begin position="230"/>
        <end position="240"/>
    </location>
</feature>
<evidence type="ECO:0000256" key="1">
    <source>
        <dbReference type="SAM" id="MobiDB-lite"/>
    </source>
</evidence>
<dbReference type="AlphaFoldDB" id="A0A0L6UJE8"/>
<dbReference type="VEuPathDB" id="FungiDB:VP01_551g9"/>
<gene>
    <name evidence="3" type="ORF">VP01_551g9</name>
</gene>